<accession>A0A6G2B6A6</accession>
<name>A0A6G2B6A6_9ACTN</name>
<feature type="region of interest" description="Disordered" evidence="1">
    <location>
        <begin position="67"/>
        <end position="107"/>
    </location>
</feature>
<organism evidence="2 3">
    <name type="scientific">Streptomyces taklimakanensis</name>
    <dbReference type="NCBI Taxonomy" id="2569853"/>
    <lineage>
        <taxon>Bacteria</taxon>
        <taxon>Bacillati</taxon>
        <taxon>Actinomycetota</taxon>
        <taxon>Actinomycetes</taxon>
        <taxon>Kitasatosporales</taxon>
        <taxon>Streptomycetaceae</taxon>
        <taxon>Streptomyces</taxon>
    </lineage>
</organism>
<evidence type="ECO:0000256" key="1">
    <source>
        <dbReference type="SAM" id="MobiDB-lite"/>
    </source>
</evidence>
<evidence type="ECO:0000313" key="3">
    <source>
        <dbReference type="Proteomes" id="UP000473014"/>
    </source>
</evidence>
<dbReference type="RefSeq" id="WP_155069383.1">
    <property type="nucleotide sequence ID" value="NZ_WIXO01000001.1"/>
</dbReference>
<dbReference type="AlphaFoldDB" id="A0A6G2B6A6"/>
<protein>
    <submittedName>
        <fullName evidence="2">Uncharacterized protein</fullName>
    </submittedName>
</protein>
<reference evidence="2 3" key="1">
    <citation type="submission" date="2019-11" db="EMBL/GenBank/DDBJ databases">
        <authorList>
            <person name="Yuan L."/>
        </authorList>
    </citation>
    <scope>NUCLEOTIDE SEQUENCE [LARGE SCALE GENOMIC DNA]</scope>
    <source>
        <strain evidence="2 3">TRM43335</strain>
    </source>
</reference>
<comment type="caution">
    <text evidence="2">The sequence shown here is derived from an EMBL/GenBank/DDBJ whole genome shotgun (WGS) entry which is preliminary data.</text>
</comment>
<proteinExistence type="predicted"/>
<evidence type="ECO:0000313" key="2">
    <source>
        <dbReference type="EMBL" id="MTE17805.1"/>
    </source>
</evidence>
<feature type="compositionally biased region" description="Low complexity" evidence="1">
    <location>
        <begin position="70"/>
        <end position="84"/>
    </location>
</feature>
<gene>
    <name evidence="2" type="ORF">F0L17_01375</name>
</gene>
<sequence>MSSVVISRPRDASTSSASRPAVEETAGPPAEATSRVSVVPRGFTTTAASTVRSMIMARASASLPAVRAFTGSPSGESSSSTTRSAVPPGATTATGISCGAGEWKAPM</sequence>
<dbReference type="Proteomes" id="UP000473014">
    <property type="component" value="Unassembled WGS sequence"/>
</dbReference>
<feature type="region of interest" description="Disordered" evidence="1">
    <location>
        <begin position="1"/>
        <end position="39"/>
    </location>
</feature>
<dbReference type="EMBL" id="WIXO01000001">
    <property type="protein sequence ID" value="MTE17805.1"/>
    <property type="molecule type" value="Genomic_DNA"/>
</dbReference>
<keyword evidence="3" id="KW-1185">Reference proteome</keyword>